<dbReference type="PANTHER" id="PTHR43399:SF4">
    <property type="entry name" value="CELL WALL-ASSOCIATED PROTEASE"/>
    <property type="match status" value="1"/>
</dbReference>
<dbReference type="InterPro" id="IPR023828">
    <property type="entry name" value="Peptidase_S8_Ser-AS"/>
</dbReference>
<gene>
    <name evidence="8" type="ORF">SAMN04488028_10565</name>
</gene>
<dbReference type="EMBL" id="FRAA01000005">
    <property type="protein sequence ID" value="SHK45620.1"/>
    <property type="molecule type" value="Genomic_DNA"/>
</dbReference>
<keyword evidence="2 5" id="KW-0645">Protease</keyword>
<evidence type="ECO:0000256" key="5">
    <source>
        <dbReference type="PROSITE-ProRule" id="PRU01240"/>
    </source>
</evidence>
<feature type="active site" description="Charge relay system" evidence="5">
    <location>
        <position position="218"/>
    </location>
</feature>
<dbReference type="Gene3D" id="3.40.50.200">
    <property type="entry name" value="Peptidase S8/S53 domain"/>
    <property type="match status" value="1"/>
</dbReference>
<feature type="domain" description="Secretion system C-terminal sorting" evidence="7">
    <location>
        <begin position="471"/>
        <end position="546"/>
    </location>
</feature>
<protein>
    <submittedName>
        <fullName evidence="8">Por secretion system C-terminal sorting domain-containing protein</fullName>
    </submittedName>
</protein>
<feature type="domain" description="Peptidase S8/S53" evidence="6">
    <location>
        <begin position="169"/>
        <end position="446"/>
    </location>
</feature>
<reference evidence="9" key="1">
    <citation type="submission" date="2016-11" db="EMBL/GenBank/DDBJ databases">
        <authorList>
            <person name="Varghese N."/>
            <person name="Submissions S."/>
        </authorList>
    </citation>
    <scope>NUCLEOTIDE SEQUENCE [LARGE SCALE GENOMIC DNA]</scope>
    <source>
        <strain evidence="9">DSM 26134</strain>
    </source>
</reference>
<dbReference type="NCBIfam" id="TIGR04183">
    <property type="entry name" value="Por_Secre_tail"/>
    <property type="match status" value="1"/>
</dbReference>
<feature type="active site" description="Charge relay system" evidence="5">
    <location>
        <position position="178"/>
    </location>
</feature>
<feature type="active site" description="Charge relay system" evidence="5">
    <location>
        <position position="400"/>
    </location>
</feature>
<dbReference type="GO" id="GO:0004252">
    <property type="term" value="F:serine-type endopeptidase activity"/>
    <property type="evidence" value="ECO:0007669"/>
    <property type="project" value="UniProtKB-UniRule"/>
</dbReference>
<keyword evidence="9" id="KW-1185">Reference proteome</keyword>
<dbReference type="PROSITE" id="PS51892">
    <property type="entry name" value="SUBTILASE"/>
    <property type="match status" value="1"/>
</dbReference>
<dbReference type="InterPro" id="IPR026444">
    <property type="entry name" value="Secre_tail"/>
</dbReference>
<dbReference type="SUPFAM" id="SSF52743">
    <property type="entry name" value="Subtilisin-like"/>
    <property type="match status" value="1"/>
</dbReference>
<dbReference type="InterPro" id="IPR015500">
    <property type="entry name" value="Peptidase_S8_subtilisin-rel"/>
</dbReference>
<evidence type="ECO:0000313" key="9">
    <source>
        <dbReference type="Proteomes" id="UP000184474"/>
    </source>
</evidence>
<accession>A0A1M6SLV5</accession>
<dbReference type="GO" id="GO:0006508">
    <property type="term" value="P:proteolysis"/>
    <property type="evidence" value="ECO:0007669"/>
    <property type="project" value="UniProtKB-KW"/>
</dbReference>
<dbReference type="PIRSF" id="PIRSF037903">
    <property type="entry name" value="Subtilisin_rel_GFO_2223"/>
    <property type="match status" value="1"/>
</dbReference>
<evidence type="ECO:0000256" key="3">
    <source>
        <dbReference type="ARBA" id="ARBA00022801"/>
    </source>
</evidence>
<evidence type="ECO:0000313" key="8">
    <source>
        <dbReference type="EMBL" id="SHK45620.1"/>
    </source>
</evidence>
<evidence type="ECO:0000256" key="1">
    <source>
        <dbReference type="ARBA" id="ARBA00011073"/>
    </source>
</evidence>
<evidence type="ECO:0000259" key="6">
    <source>
        <dbReference type="Pfam" id="PF00082"/>
    </source>
</evidence>
<evidence type="ECO:0000256" key="4">
    <source>
        <dbReference type="ARBA" id="ARBA00022825"/>
    </source>
</evidence>
<dbReference type="InterPro" id="IPR017317">
    <property type="entry name" value="Pept_S8_subtilisin_bacteroid-2"/>
</dbReference>
<dbReference type="InterPro" id="IPR051048">
    <property type="entry name" value="Peptidase_S8/S53_subtilisin"/>
</dbReference>
<sequence length="550" mass="60253">MARSKIKRILLLYILTIFSTVSWAEENRYVVFFSDKANSAFSIDLPTAFLSQRAIDRRAKRQTPITSEDFPVNQNYIDSLIKYNVKPYFTSRWFNAVLVEAEESQLIELMETSYITAYEYVAPGTKLNADLQEVELSYTALVPSIVSSNSNNQLTMLAAQTMHSEGYTGKGVHIAVLDGGFSKVNESAVFGQLFEDDRLIDRLNFTTNSQDVFSIDDHGTNALSCIVSDYKEVLLGTGYNADISLYVTEDVSDGGRFEYRIEEYNWLFAAERADSAGVDIISSSLGYNIFEDSDMNYVQEDMDGETALISRAAALASDKGILVVSSAGNEGNKTWQYVTPPADVADVLAVGAVNSSGVRLSFSSIGPAADGRIKPDVVALGQGVAVFHDDNSIGTNNGTSFSAPLIAGFAAGLWQQFPELNNLEIKELIASIGSQHANPDNELGHGLPNYLRVIGDSVLSVSSVFEDSFTVFPNPFTGNYISIQVEREYARKELNVTLYAPDGKIVAKQSPQKVRKGEVLTLPVTGNSSGIYILHLQSGSETKNVKLLRY</sequence>
<dbReference type="STRING" id="156994.SAMN04488028_10565"/>
<dbReference type="Pfam" id="PF18962">
    <property type="entry name" value="Por_Secre_tail"/>
    <property type="match status" value="1"/>
</dbReference>
<evidence type="ECO:0000259" key="7">
    <source>
        <dbReference type="Pfam" id="PF18962"/>
    </source>
</evidence>
<dbReference type="PROSITE" id="PS00138">
    <property type="entry name" value="SUBTILASE_SER"/>
    <property type="match status" value="1"/>
</dbReference>
<dbReference type="PRINTS" id="PR00723">
    <property type="entry name" value="SUBTILISIN"/>
</dbReference>
<dbReference type="InterPro" id="IPR036852">
    <property type="entry name" value="Peptidase_S8/S53_dom_sf"/>
</dbReference>
<keyword evidence="3 5" id="KW-0378">Hydrolase</keyword>
<comment type="similarity">
    <text evidence="1 5">Belongs to the peptidase S8 family.</text>
</comment>
<proteinExistence type="inferred from homology"/>
<evidence type="ECO:0000256" key="2">
    <source>
        <dbReference type="ARBA" id="ARBA00022670"/>
    </source>
</evidence>
<dbReference type="InterPro" id="IPR000209">
    <property type="entry name" value="Peptidase_S8/S53_dom"/>
</dbReference>
<keyword evidence="4 5" id="KW-0720">Serine protease</keyword>
<dbReference type="AlphaFoldDB" id="A0A1M6SLV5"/>
<organism evidence="8 9">
    <name type="scientific">Reichenbachiella agariperforans</name>
    <dbReference type="NCBI Taxonomy" id="156994"/>
    <lineage>
        <taxon>Bacteria</taxon>
        <taxon>Pseudomonadati</taxon>
        <taxon>Bacteroidota</taxon>
        <taxon>Cytophagia</taxon>
        <taxon>Cytophagales</taxon>
        <taxon>Reichenbachiellaceae</taxon>
        <taxon>Reichenbachiella</taxon>
    </lineage>
</organism>
<dbReference type="RefSeq" id="WP_073123106.1">
    <property type="nucleotide sequence ID" value="NZ_FRAA01000005.1"/>
</dbReference>
<name>A0A1M6SLV5_REIAG</name>
<dbReference type="Pfam" id="PF00082">
    <property type="entry name" value="Peptidase_S8"/>
    <property type="match status" value="1"/>
</dbReference>
<dbReference type="PANTHER" id="PTHR43399">
    <property type="entry name" value="SUBTILISIN-RELATED"/>
    <property type="match status" value="1"/>
</dbReference>
<dbReference type="Proteomes" id="UP000184474">
    <property type="component" value="Unassembled WGS sequence"/>
</dbReference>